<reference evidence="1 2" key="1">
    <citation type="submission" date="2015-05" db="EMBL/GenBank/DDBJ databases">
        <title>Photobacterium galathea sp. nov.</title>
        <authorList>
            <person name="Machado H."/>
            <person name="Gram L."/>
        </authorList>
    </citation>
    <scope>NUCLEOTIDE SEQUENCE [LARGE SCALE GENOMIC DNA]</scope>
    <source>
        <strain evidence="1 2">CGMCC 1.12159</strain>
    </source>
</reference>
<name>A0A0J1H4V1_9GAMM</name>
<dbReference type="STRING" id="1195763.ABT56_07870"/>
<keyword evidence="2" id="KW-1185">Reference proteome</keyword>
<evidence type="ECO:0000313" key="2">
    <source>
        <dbReference type="Proteomes" id="UP000036097"/>
    </source>
</evidence>
<dbReference type="PATRIC" id="fig|1195763.3.peg.1674"/>
<evidence type="ECO:0000313" key="1">
    <source>
        <dbReference type="EMBL" id="KLV06784.1"/>
    </source>
</evidence>
<dbReference type="EMBL" id="LDOT01000008">
    <property type="protein sequence ID" value="KLV06784.1"/>
    <property type="molecule type" value="Genomic_DNA"/>
</dbReference>
<dbReference type="Proteomes" id="UP000036097">
    <property type="component" value="Unassembled WGS sequence"/>
</dbReference>
<comment type="caution">
    <text evidence="1">The sequence shown here is derived from an EMBL/GenBank/DDBJ whole genome shotgun (WGS) entry which is preliminary data.</text>
</comment>
<protein>
    <submittedName>
        <fullName evidence="1">Uncharacterized protein</fullName>
    </submittedName>
</protein>
<proteinExistence type="predicted"/>
<organism evidence="1 2">
    <name type="scientific">Photobacterium aquae</name>
    <dbReference type="NCBI Taxonomy" id="1195763"/>
    <lineage>
        <taxon>Bacteria</taxon>
        <taxon>Pseudomonadati</taxon>
        <taxon>Pseudomonadota</taxon>
        <taxon>Gammaproteobacteria</taxon>
        <taxon>Vibrionales</taxon>
        <taxon>Vibrionaceae</taxon>
        <taxon>Photobacterium</taxon>
    </lineage>
</organism>
<gene>
    <name evidence="1" type="ORF">ABT56_07870</name>
</gene>
<accession>A0A0J1H4V1</accession>
<sequence>MSVSTIYDPAQTIKFRWNEINLHITATGTIPRVPPMGVIRGIIYPKQPKLIVTATICESGTGVKPTDAPALTGNARYRYSLSQLYQPDPQNCEALVKNEQFVQNLIR</sequence>
<dbReference type="AlphaFoldDB" id="A0A0J1H4V1"/>